<dbReference type="InterPro" id="IPR012318">
    <property type="entry name" value="HTH_CRP"/>
</dbReference>
<dbReference type="Gene3D" id="1.10.10.10">
    <property type="entry name" value="Winged helix-like DNA-binding domain superfamily/Winged helix DNA-binding domain"/>
    <property type="match status" value="1"/>
</dbReference>
<name>A0ABV9LC17_9FLAO</name>
<keyword evidence="2" id="KW-0238">DNA-binding</keyword>
<protein>
    <submittedName>
        <fullName evidence="5">Crp/Fnr family transcriptional regulator</fullName>
    </submittedName>
</protein>
<accession>A0ABV9LC17</accession>
<dbReference type="Pfam" id="PF13545">
    <property type="entry name" value="HTH_Crp_2"/>
    <property type="match status" value="1"/>
</dbReference>
<sequence length="212" mass="24465">MYQPVHLLMIVKELFPRFHPELIEEINTHGIIKELPAQTELLREGQYAKVIPIVIEGLVKVYSRYGDRELLLYYIHPAESCIISFSSGISQLPSRGYAITETAATLLLLPVENVQLWLKTYPALNTLFFKNYDARYLDMMNAVNHLLFDKMDTRILDYLKEKTRVTSSQILHITHKEIATDLGTAREVVSRILKKLEAENHIAQEGRTIKIK</sequence>
<comment type="caution">
    <text evidence="5">The sequence shown here is derived from an EMBL/GenBank/DDBJ whole genome shotgun (WGS) entry which is preliminary data.</text>
</comment>
<keyword evidence="3" id="KW-0804">Transcription</keyword>
<dbReference type="Proteomes" id="UP001595878">
    <property type="component" value="Unassembled WGS sequence"/>
</dbReference>
<dbReference type="InterPro" id="IPR014710">
    <property type="entry name" value="RmlC-like_jellyroll"/>
</dbReference>
<dbReference type="SUPFAM" id="SSF46785">
    <property type="entry name" value="Winged helix' DNA-binding domain"/>
    <property type="match status" value="1"/>
</dbReference>
<evidence type="ECO:0000313" key="6">
    <source>
        <dbReference type="Proteomes" id="UP001595878"/>
    </source>
</evidence>
<organism evidence="5 6">
    <name type="scientific">Dokdonia genika</name>
    <dbReference type="NCBI Taxonomy" id="308113"/>
    <lineage>
        <taxon>Bacteria</taxon>
        <taxon>Pseudomonadati</taxon>
        <taxon>Bacteroidota</taxon>
        <taxon>Flavobacteriia</taxon>
        <taxon>Flavobacteriales</taxon>
        <taxon>Flavobacteriaceae</taxon>
        <taxon>Dokdonia</taxon>
    </lineage>
</organism>
<gene>
    <name evidence="5" type="ORF">ACFO5T_14510</name>
</gene>
<evidence type="ECO:0000256" key="2">
    <source>
        <dbReference type="ARBA" id="ARBA00023125"/>
    </source>
</evidence>
<evidence type="ECO:0000256" key="3">
    <source>
        <dbReference type="ARBA" id="ARBA00023163"/>
    </source>
</evidence>
<keyword evidence="6" id="KW-1185">Reference proteome</keyword>
<dbReference type="InterPro" id="IPR018490">
    <property type="entry name" value="cNMP-bd_dom_sf"/>
</dbReference>
<dbReference type="Gene3D" id="2.60.120.10">
    <property type="entry name" value="Jelly Rolls"/>
    <property type="match status" value="1"/>
</dbReference>
<keyword evidence="1" id="KW-0805">Transcription regulation</keyword>
<reference evidence="6" key="1">
    <citation type="journal article" date="2019" name="Int. J. Syst. Evol. Microbiol.">
        <title>The Global Catalogue of Microorganisms (GCM) 10K type strain sequencing project: providing services to taxonomists for standard genome sequencing and annotation.</title>
        <authorList>
            <consortium name="The Broad Institute Genomics Platform"/>
            <consortium name="The Broad Institute Genome Sequencing Center for Infectious Disease"/>
            <person name="Wu L."/>
            <person name="Ma J."/>
        </authorList>
    </citation>
    <scope>NUCLEOTIDE SEQUENCE [LARGE SCALE GENOMIC DNA]</scope>
    <source>
        <strain evidence="6">CGMCC 4.7427</strain>
    </source>
</reference>
<evidence type="ECO:0000259" key="4">
    <source>
        <dbReference type="PROSITE" id="PS51063"/>
    </source>
</evidence>
<dbReference type="PRINTS" id="PR00034">
    <property type="entry name" value="HTHCRP"/>
</dbReference>
<dbReference type="PROSITE" id="PS51063">
    <property type="entry name" value="HTH_CRP_2"/>
    <property type="match status" value="1"/>
</dbReference>
<dbReference type="EMBL" id="JBHSHB010000042">
    <property type="protein sequence ID" value="MFC4691644.1"/>
    <property type="molecule type" value="Genomic_DNA"/>
</dbReference>
<dbReference type="InterPro" id="IPR036388">
    <property type="entry name" value="WH-like_DNA-bd_sf"/>
</dbReference>
<evidence type="ECO:0000256" key="1">
    <source>
        <dbReference type="ARBA" id="ARBA00023015"/>
    </source>
</evidence>
<dbReference type="InterPro" id="IPR036390">
    <property type="entry name" value="WH_DNA-bd_sf"/>
</dbReference>
<dbReference type="InterPro" id="IPR000595">
    <property type="entry name" value="cNMP-bd_dom"/>
</dbReference>
<dbReference type="CDD" id="cd00038">
    <property type="entry name" value="CAP_ED"/>
    <property type="match status" value="1"/>
</dbReference>
<dbReference type="SMART" id="SM00419">
    <property type="entry name" value="HTH_CRP"/>
    <property type="match status" value="1"/>
</dbReference>
<feature type="domain" description="HTH crp-type" evidence="4">
    <location>
        <begin position="149"/>
        <end position="212"/>
    </location>
</feature>
<proteinExistence type="predicted"/>
<dbReference type="SUPFAM" id="SSF51206">
    <property type="entry name" value="cAMP-binding domain-like"/>
    <property type="match status" value="1"/>
</dbReference>
<evidence type="ECO:0000313" key="5">
    <source>
        <dbReference type="EMBL" id="MFC4691644.1"/>
    </source>
</evidence>